<organism evidence="2 3">
    <name type="scientific">Diploptera punctata</name>
    <name type="common">Pacific beetle cockroach</name>
    <dbReference type="NCBI Taxonomy" id="6984"/>
    <lineage>
        <taxon>Eukaryota</taxon>
        <taxon>Metazoa</taxon>
        <taxon>Ecdysozoa</taxon>
        <taxon>Arthropoda</taxon>
        <taxon>Hexapoda</taxon>
        <taxon>Insecta</taxon>
        <taxon>Pterygota</taxon>
        <taxon>Neoptera</taxon>
        <taxon>Polyneoptera</taxon>
        <taxon>Dictyoptera</taxon>
        <taxon>Blattodea</taxon>
        <taxon>Blaberoidea</taxon>
        <taxon>Blaberidae</taxon>
        <taxon>Diplopterinae</taxon>
        <taxon>Diploptera</taxon>
    </lineage>
</organism>
<reference evidence="2" key="1">
    <citation type="journal article" date="2023" name="IScience">
        <title>Live-bearing cockroach genome reveals convergent evolutionary mechanisms linked to viviparity in insects and beyond.</title>
        <authorList>
            <person name="Fouks B."/>
            <person name="Harrison M.C."/>
            <person name="Mikhailova A.A."/>
            <person name="Marchal E."/>
            <person name="English S."/>
            <person name="Carruthers M."/>
            <person name="Jennings E.C."/>
            <person name="Chiamaka E.L."/>
            <person name="Frigard R.A."/>
            <person name="Pippel M."/>
            <person name="Attardo G.M."/>
            <person name="Benoit J.B."/>
            <person name="Bornberg-Bauer E."/>
            <person name="Tobe S.S."/>
        </authorList>
    </citation>
    <scope>NUCLEOTIDE SEQUENCE</scope>
    <source>
        <strain evidence="2">Stay&amp;Tobe</strain>
    </source>
</reference>
<keyword evidence="3" id="KW-1185">Reference proteome</keyword>
<dbReference type="Proteomes" id="UP001233999">
    <property type="component" value="Unassembled WGS sequence"/>
</dbReference>
<name>A0AAD8ESR7_DIPPU</name>
<dbReference type="EMBL" id="JASPKZ010000015">
    <property type="protein sequence ID" value="KAJ9601468.1"/>
    <property type="molecule type" value="Genomic_DNA"/>
</dbReference>
<dbReference type="InterPro" id="IPR027417">
    <property type="entry name" value="P-loop_NTPase"/>
</dbReference>
<evidence type="ECO:0000256" key="1">
    <source>
        <dbReference type="SAM" id="MobiDB-lite"/>
    </source>
</evidence>
<feature type="compositionally biased region" description="Polar residues" evidence="1">
    <location>
        <begin position="71"/>
        <end position="84"/>
    </location>
</feature>
<evidence type="ECO:0000313" key="3">
    <source>
        <dbReference type="Proteomes" id="UP001233999"/>
    </source>
</evidence>
<protein>
    <submittedName>
        <fullName evidence="2">Uncharacterized protein</fullName>
    </submittedName>
</protein>
<dbReference type="AlphaFoldDB" id="A0AAD8ESR7"/>
<feature type="region of interest" description="Disordered" evidence="1">
    <location>
        <begin position="64"/>
        <end position="126"/>
    </location>
</feature>
<comment type="caution">
    <text evidence="2">The sequence shown here is derived from an EMBL/GenBank/DDBJ whole genome shotgun (WGS) entry which is preliminary data.</text>
</comment>
<sequence length="263" mass="29122">MKNILAGAAIQVGKKYMNKQDLCRTPVIMTGNHDKLGKGYLSPKDEDALRNRLDIVMLRTGGTMSRKRSRTLSNPYETPPSTWQDQDETDGEGSVRVERAAAGSSGGTGNSGQHGTQPGESVSPVARPLPYKHVTFTFVQRSWEEIDTSMSTLPITLALLPMLDDEMITVIKSVLPCSLGYRIHNPHVKISNFIILTDELQIRGNTPTELASFVQQSKIIHYMPKNFVTTGYTLSNKDTIQGIKYSDLIHANKKKPNGKVTTY</sequence>
<evidence type="ECO:0000313" key="2">
    <source>
        <dbReference type="EMBL" id="KAJ9601468.1"/>
    </source>
</evidence>
<reference evidence="2" key="2">
    <citation type="submission" date="2023-05" db="EMBL/GenBank/DDBJ databases">
        <authorList>
            <person name="Fouks B."/>
        </authorList>
    </citation>
    <scope>NUCLEOTIDE SEQUENCE</scope>
    <source>
        <strain evidence="2">Stay&amp;Tobe</strain>
        <tissue evidence="2">Testes</tissue>
    </source>
</reference>
<gene>
    <name evidence="2" type="ORF">L9F63_000385</name>
</gene>
<dbReference type="Gene3D" id="3.40.50.300">
    <property type="entry name" value="P-loop containing nucleotide triphosphate hydrolases"/>
    <property type="match status" value="1"/>
</dbReference>
<accession>A0AAD8ESR7</accession>
<proteinExistence type="predicted"/>